<dbReference type="RefSeq" id="WP_145445318.1">
    <property type="nucleotide sequence ID" value="NZ_CP036280.1"/>
</dbReference>
<keyword evidence="4" id="KW-1185">Reference proteome</keyword>
<evidence type="ECO:0000259" key="2">
    <source>
        <dbReference type="Pfam" id="PF07589"/>
    </source>
</evidence>
<dbReference type="AlphaFoldDB" id="A0A518BW30"/>
<name>A0A518BW30_9BACT</name>
<dbReference type="KEGG" id="mcad:Pan265_10350"/>
<organism evidence="3 4">
    <name type="scientific">Mucisphaera calidilacus</name>
    <dbReference type="NCBI Taxonomy" id="2527982"/>
    <lineage>
        <taxon>Bacteria</taxon>
        <taxon>Pseudomonadati</taxon>
        <taxon>Planctomycetota</taxon>
        <taxon>Phycisphaerae</taxon>
        <taxon>Phycisphaerales</taxon>
        <taxon>Phycisphaeraceae</taxon>
        <taxon>Mucisphaera</taxon>
    </lineage>
</organism>
<dbReference type="NCBIfam" id="TIGR02595">
    <property type="entry name" value="PEP_CTERM"/>
    <property type="match status" value="1"/>
</dbReference>
<feature type="domain" description="Ice-binding protein C-terminal" evidence="2">
    <location>
        <begin position="202"/>
        <end position="222"/>
    </location>
</feature>
<gene>
    <name evidence="3" type="ORF">Pan265_10350</name>
</gene>
<dbReference type="Proteomes" id="UP000320386">
    <property type="component" value="Chromosome"/>
</dbReference>
<reference evidence="3 4" key="1">
    <citation type="submission" date="2019-02" db="EMBL/GenBank/DDBJ databases">
        <title>Deep-cultivation of Planctomycetes and their phenomic and genomic characterization uncovers novel biology.</title>
        <authorList>
            <person name="Wiegand S."/>
            <person name="Jogler M."/>
            <person name="Boedeker C."/>
            <person name="Pinto D."/>
            <person name="Vollmers J."/>
            <person name="Rivas-Marin E."/>
            <person name="Kohn T."/>
            <person name="Peeters S.H."/>
            <person name="Heuer A."/>
            <person name="Rast P."/>
            <person name="Oberbeckmann S."/>
            <person name="Bunk B."/>
            <person name="Jeske O."/>
            <person name="Meyerdierks A."/>
            <person name="Storesund J.E."/>
            <person name="Kallscheuer N."/>
            <person name="Luecker S."/>
            <person name="Lage O.M."/>
            <person name="Pohl T."/>
            <person name="Merkel B.J."/>
            <person name="Hornburger P."/>
            <person name="Mueller R.-W."/>
            <person name="Bruemmer F."/>
            <person name="Labrenz M."/>
            <person name="Spormann A.M."/>
            <person name="Op den Camp H."/>
            <person name="Overmann J."/>
            <person name="Amann R."/>
            <person name="Jetten M.S.M."/>
            <person name="Mascher T."/>
            <person name="Medema M.H."/>
            <person name="Devos D.P."/>
            <person name="Kaster A.-K."/>
            <person name="Ovreas L."/>
            <person name="Rohde M."/>
            <person name="Galperin M.Y."/>
            <person name="Jogler C."/>
        </authorList>
    </citation>
    <scope>NUCLEOTIDE SEQUENCE [LARGE SCALE GENOMIC DNA]</scope>
    <source>
        <strain evidence="3 4">Pan265</strain>
    </source>
</reference>
<dbReference type="EMBL" id="CP036280">
    <property type="protein sequence ID" value="QDU71186.1"/>
    <property type="molecule type" value="Genomic_DNA"/>
</dbReference>
<accession>A0A518BW30</accession>
<evidence type="ECO:0000256" key="1">
    <source>
        <dbReference type="SAM" id="SignalP"/>
    </source>
</evidence>
<feature type="signal peptide" evidence="1">
    <location>
        <begin position="1"/>
        <end position="20"/>
    </location>
</feature>
<evidence type="ECO:0000313" key="4">
    <source>
        <dbReference type="Proteomes" id="UP000320386"/>
    </source>
</evidence>
<dbReference type="Pfam" id="PF07589">
    <property type="entry name" value="PEP-CTERM"/>
    <property type="match status" value="1"/>
</dbReference>
<feature type="chain" id="PRO_5021892151" description="Ice-binding protein C-terminal domain-containing protein" evidence="1">
    <location>
        <begin position="21"/>
        <end position="224"/>
    </location>
</feature>
<proteinExistence type="predicted"/>
<dbReference type="InterPro" id="IPR013424">
    <property type="entry name" value="Ice-binding_C"/>
</dbReference>
<keyword evidence="1" id="KW-0732">Signal</keyword>
<evidence type="ECO:0000313" key="3">
    <source>
        <dbReference type="EMBL" id="QDU71186.1"/>
    </source>
</evidence>
<sequence length="224" mass="22661" precursor="true">MKTLALTTAASLALVGAAQAATVLDDFSGGVTAINHPDGNLNSGVYTDITNVAYGTAEDGGGFLKITDGGFTNGIYVIFESAIPADGIYAVELELTVVQTANDNTNIDLYEIGAVVNGVHRDAAGKLAALSAANAGTGMVSVDTEPRVSLGPITVTTSGFTAAAGDNLLVAFSTDLTSGDFNGNTGWWNGSHVEIDDIKLVAVPEPASLAMLALGGLALVRRSA</sequence>
<protein>
    <recommendedName>
        <fullName evidence="2">Ice-binding protein C-terminal domain-containing protein</fullName>
    </recommendedName>
</protein>